<reference evidence="2" key="1">
    <citation type="submission" date="2018-08" db="EMBL/GenBank/DDBJ databases">
        <authorList>
            <person name="Jin W."/>
            <person name="Wang H."/>
            <person name="Yang Y."/>
            <person name="Li M."/>
            <person name="Liu J."/>
        </authorList>
    </citation>
    <scope>NUCLEOTIDE SEQUENCE</scope>
    <source>
        <strain evidence="2">AESS21</strain>
    </source>
</reference>
<organism evidence="2 3">
    <name type="scientific">Roseibium polysiphoniae</name>
    <dbReference type="NCBI Taxonomy" id="2571221"/>
    <lineage>
        <taxon>Bacteria</taxon>
        <taxon>Pseudomonadati</taxon>
        <taxon>Pseudomonadota</taxon>
        <taxon>Alphaproteobacteria</taxon>
        <taxon>Hyphomicrobiales</taxon>
        <taxon>Stappiaceae</taxon>
        <taxon>Roseibium</taxon>
    </lineage>
</organism>
<evidence type="ECO:0000259" key="1">
    <source>
        <dbReference type="Pfam" id="PF01841"/>
    </source>
</evidence>
<sequence length="280" mass="30104">MSLVIVEVIVKSAEHGGSKLLAPVGMPTPHQTALHFSVEGGQFDLTGETTSGQMAALITPEGVGGDVKLIYHFADAEGMYPESVFQPRESCFTRAADALVTDAQQIAEQAVDGHSAIAAIVAHTSEKFSYGHVDVRFNEGMDTVPHLGCGLTKGSCVDINTYLIASLRSAGLEAGYVTGYFFPQEKNGCCSDMHCWVVTRHNGVVLEWDIAHHKKMGKEDICCGLNPKPGSRVALAHSMGLAFPELGIFEQKLIAEPVVVSDEGTVRLYDLEIRMRLAGD</sequence>
<dbReference type="RefSeq" id="WP_213215987.1">
    <property type="nucleotide sequence ID" value="NZ_QTKU01000002.1"/>
</dbReference>
<evidence type="ECO:0000313" key="3">
    <source>
        <dbReference type="Proteomes" id="UP000705379"/>
    </source>
</evidence>
<reference evidence="2" key="2">
    <citation type="journal article" date="2021" name="Microorganisms">
        <title>Bacterial Dimethylsulfoniopropionate Biosynthesis in the East China Sea.</title>
        <authorList>
            <person name="Liu J."/>
            <person name="Zhang Y."/>
            <person name="Liu J."/>
            <person name="Zhong H."/>
            <person name="Williams B.T."/>
            <person name="Zheng Y."/>
            <person name="Curson A.R.J."/>
            <person name="Sun C."/>
            <person name="Sun H."/>
            <person name="Song D."/>
            <person name="Wagner Mackenzie B."/>
            <person name="Bermejo Martinez A."/>
            <person name="Todd J.D."/>
            <person name="Zhang X.H."/>
        </authorList>
    </citation>
    <scope>NUCLEOTIDE SEQUENCE</scope>
    <source>
        <strain evidence="2">AESS21</strain>
    </source>
</reference>
<dbReference type="Gene3D" id="3.10.620.30">
    <property type="match status" value="1"/>
</dbReference>
<dbReference type="InterPro" id="IPR038765">
    <property type="entry name" value="Papain-like_cys_pep_sf"/>
</dbReference>
<dbReference type="EMBL" id="QTKU01000002">
    <property type="protein sequence ID" value="MBS8260448.1"/>
    <property type="molecule type" value="Genomic_DNA"/>
</dbReference>
<protein>
    <submittedName>
        <fullName evidence="2">Transglutaminase domain-containing protein</fullName>
    </submittedName>
</protein>
<proteinExistence type="predicted"/>
<feature type="domain" description="Transglutaminase-like" evidence="1">
    <location>
        <begin position="103"/>
        <end position="197"/>
    </location>
</feature>
<comment type="caution">
    <text evidence="2">The sequence shown here is derived from an EMBL/GenBank/DDBJ whole genome shotgun (WGS) entry which is preliminary data.</text>
</comment>
<dbReference type="Proteomes" id="UP000705379">
    <property type="component" value="Unassembled WGS sequence"/>
</dbReference>
<dbReference type="Pfam" id="PF01841">
    <property type="entry name" value="Transglut_core"/>
    <property type="match status" value="1"/>
</dbReference>
<accession>A0A944CEF9</accession>
<dbReference type="InterPro" id="IPR002931">
    <property type="entry name" value="Transglutaminase-like"/>
</dbReference>
<dbReference type="SUPFAM" id="SSF54001">
    <property type="entry name" value="Cysteine proteinases"/>
    <property type="match status" value="1"/>
</dbReference>
<dbReference type="AlphaFoldDB" id="A0A944CEF9"/>
<evidence type="ECO:0000313" key="2">
    <source>
        <dbReference type="EMBL" id="MBS8260448.1"/>
    </source>
</evidence>
<name>A0A944CEF9_9HYPH</name>
<gene>
    <name evidence="2" type="ORF">DYI23_09490</name>
</gene>